<comment type="caution">
    <text evidence="2">The sequence shown here is derived from an EMBL/GenBank/DDBJ whole genome shotgun (WGS) entry which is preliminary data.</text>
</comment>
<evidence type="ECO:0000256" key="1">
    <source>
        <dbReference type="SAM" id="MobiDB-lite"/>
    </source>
</evidence>
<keyword evidence="3" id="KW-1185">Reference proteome</keyword>
<sequence>MRSPGQARPTQSTKFKVTSNFLALVKPSARDSSLNPATERTGLRAAGHYAIASRSHGLLTITPDLLSLIGFKLHEWRRNTVSSHPEGTIANPYAAKPRLKPEEH</sequence>
<name>A0AAV4AVJ5_9GAST</name>
<dbReference type="Proteomes" id="UP000735302">
    <property type="component" value="Unassembled WGS sequence"/>
</dbReference>
<accession>A0AAV4AVJ5</accession>
<protein>
    <submittedName>
        <fullName evidence="2">Uncharacterized protein</fullName>
    </submittedName>
</protein>
<dbReference type="AlphaFoldDB" id="A0AAV4AVJ5"/>
<evidence type="ECO:0000313" key="2">
    <source>
        <dbReference type="EMBL" id="GFO10905.1"/>
    </source>
</evidence>
<reference evidence="2 3" key="1">
    <citation type="journal article" date="2021" name="Elife">
        <title>Chloroplast acquisition without the gene transfer in kleptoplastic sea slugs, Plakobranchus ocellatus.</title>
        <authorList>
            <person name="Maeda T."/>
            <person name="Takahashi S."/>
            <person name="Yoshida T."/>
            <person name="Shimamura S."/>
            <person name="Takaki Y."/>
            <person name="Nagai Y."/>
            <person name="Toyoda A."/>
            <person name="Suzuki Y."/>
            <person name="Arimoto A."/>
            <person name="Ishii H."/>
            <person name="Satoh N."/>
            <person name="Nishiyama T."/>
            <person name="Hasebe M."/>
            <person name="Maruyama T."/>
            <person name="Minagawa J."/>
            <person name="Obokata J."/>
            <person name="Shigenobu S."/>
        </authorList>
    </citation>
    <scope>NUCLEOTIDE SEQUENCE [LARGE SCALE GENOMIC DNA]</scope>
</reference>
<proteinExistence type="predicted"/>
<evidence type="ECO:0000313" key="3">
    <source>
        <dbReference type="Proteomes" id="UP000735302"/>
    </source>
</evidence>
<organism evidence="2 3">
    <name type="scientific">Plakobranchus ocellatus</name>
    <dbReference type="NCBI Taxonomy" id="259542"/>
    <lineage>
        <taxon>Eukaryota</taxon>
        <taxon>Metazoa</taxon>
        <taxon>Spiralia</taxon>
        <taxon>Lophotrochozoa</taxon>
        <taxon>Mollusca</taxon>
        <taxon>Gastropoda</taxon>
        <taxon>Heterobranchia</taxon>
        <taxon>Euthyneura</taxon>
        <taxon>Panpulmonata</taxon>
        <taxon>Sacoglossa</taxon>
        <taxon>Placobranchoidea</taxon>
        <taxon>Plakobranchidae</taxon>
        <taxon>Plakobranchus</taxon>
    </lineage>
</organism>
<feature type="region of interest" description="Disordered" evidence="1">
    <location>
        <begin position="82"/>
        <end position="104"/>
    </location>
</feature>
<dbReference type="EMBL" id="BLXT01004211">
    <property type="protein sequence ID" value="GFO10905.1"/>
    <property type="molecule type" value="Genomic_DNA"/>
</dbReference>
<gene>
    <name evidence="2" type="ORF">PoB_003741000</name>
</gene>